<dbReference type="KEGG" id="gaw:V144x_11060"/>
<keyword evidence="1" id="KW-0812">Transmembrane</keyword>
<reference evidence="2 3" key="1">
    <citation type="submission" date="2019-03" db="EMBL/GenBank/DDBJ databases">
        <title>Deep-cultivation of Planctomycetes and their phenomic and genomic characterization uncovers novel biology.</title>
        <authorList>
            <person name="Wiegand S."/>
            <person name="Jogler M."/>
            <person name="Boedeker C."/>
            <person name="Pinto D."/>
            <person name="Vollmers J."/>
            <person name="Rivas-Marin E."/>
            <person name="Kohn T."/>
            <person name="Peeters S.H."/>
            <person name="Heuer A."/>
            <person name="Rast P."/>
            <person name="Oberbeckmann S."/>
            <person name="Bunk B."/>
            <person name="Jeske O."/>
            <person name="Meyerdierks A."/>
            <person name="Storesund J.E."/>
            <person name="Kallscheuer N."/>
            <person name="Luecker S."/>
            <person name="Lage O.M."/>
            <person name="Pohl T."/>
            <person name="Merkel B.J."/>
            <person name="Hornburger P."/>
            <person name="Mueller R.-W."/>
            <person name="Bruemmer F."/>
            <person name="Labrenz M."/>
            <person name="Spormann A.M."/>
            <person name="Op den Camp H."/>
            <person name="Overmann J."/>
            <person name="Amann R."/>
            <person name="Jetten M.S.M."/>
            <person name="Mascher T."/>
            <person name="Medema M.H."/>
            <person name="Devos D.P."/>
            <person name="Kaster A.-K."/>
            <person name="Ovreas L."/>
            <person name="Rohde M."/>
            <person name="Galperin M.Y."/>
            <person name="Jogler C."/>
        </authorList>
    </citation>
    <scope>NUCLEOTIDE SEQUENCE [LARGE SCALE GENOMIC DNA]</scope>
    <source>
        <strain evidence="2 3">V144</strain>
    </source>
</reference>
<dbReference type="Proteomes" id="UP000318704">
    <property type="component" value="Chromosome"/>
</dbReference>
<evidence type="ECO:0000313" key="3">
    <source>
        <dbReference type="Proteomes" id="UP000318704"/>
    </source>
</evidence>
<protein>
    <recommendedName>
        <fullName evidence="4">Glycosyltransferase RgtA/B/C/D-like domain-containing protein</fullName>
    </recommendedName>
</protein>
<feature type="transmembrane region" description="Helical" evidence="1">
    <location>
        <begin position="130"/>
        <end position="153"/>
    </location>
</feature>
<feature type="transmembrane region" description="Helical" evidence="1">
    <location>
        <begin position="381"/>
        <end position="399"/>
    </location>
</feature>
<sequence length="557" mass="63320">MHIQLSLIVLGCSIAIAIFCPQLSLGFVRFFQSLLRKLSHSVAGGVFFFVLLTLVFEIAFGLCVLFPYPVVHDEFAYLLSADTFASGRLTNPTHPMWEHFESFHILQQPSYQSKYPPGQGMVLAIGQFLFGYPIVGAWLAMAAASGAIFWMLCGWVPRRWAVYGGFLVSFNSTFLIEWGQTFWGGQVALLGGALLFGAYPRIKNRLQTSTSIVLAIGLVILANSRPYEGFLAALPIAVVLLCWLFGQEKPSWSILVSRMILPVVLVLIPAFLWMGYFNYRVTGDALTLPYKVWLDQYYPTSMSGLLLSENIDSDKKPPRMISVHVTESDQQHSKIELQFKPAQQKWTDKLLKMSLAYAGSSAVLLVCCCGVCALFRNSKNLFLLMVSILVITSVVIQGTQGHPHYVAPIGSLLILLQIQCLRYVYQWRRNWRPVGRLLVATILIFVGFKTLLIVFNYRQHPLFTVHRWAGDRQRILNRLSSTEGDHLVLVQYDQDHNIHKEWVYNRADIDNSKVIWARMLEPVKNQKLIDFFKDRSVWIIEADKPESKLIPYGRKQE</sequence>
<feature type="transmembrane region" description="Helical" evidence="1">
    <location>
        <begin position="42"/>
        <end position="68"/>
    </location>
</feature>
<evidence type="ECO:0000256" key="1">
    <source>
        <dbReference type="SAM" id="Phobius"/>
    </source>
</evidence>
<dbReference type="EMBL" id="CP037920">
    <property type="protein sequence ID" value="QDT95660.1"/>
    <property type="molecule type" value="Genomic_DNA"/>
</dbReference>
<dbReference type="RefSeq" id="WP_144982469.1">
    <property type="nucleotide sequence ID" value="NZ_CP037920.1"/>
</dbReference>
<feature type="transmembrane region" description="Helical" evidence="1">
    <location>
        <begin position="6"/>
        <end position="30"/>
    </location>
</feature>
<keyword evidence="1" id="KW-1133">Transmembrane helix</keyword>
<organism evidence="2 3">
    <name type="scientific">Gimesia aquarii</name>
    <dbReference type="NCBI Taxonomy" id="2527964"/>
    <lineage>
        <taxon>Bacteria</taxon>
        <taxon>Pseudomonadati</taxon>
        <taxon>Planctomycetota</taxon>
        <taxon>Planctomycetia</taxon>
        <taxon>Planctomycetales</taxon>
        <taxon>Planctomycetaceae</taxon>
        <taxon>Gimesia</taxon>
    </lineage>
</organism>
<feature type="transmembrane region" description="Helical" evidence="1">
    <location>
        <begin position="259"/>
        <end position="279"/>
    </location>
</feature>
<gene>
    <name evidence="2" type="ORF">V144x_11060</name>
</gene>
<accession>A0A517VRV4</accession>
<dbReference type="AlphaFoldDB" id="A0A517VRV4"/>
<feature type="transmembrane region" description="Helical" evidence="1">
    <location>
        <begin position="355"/>
        <end position="374"/>
    </location>
</feature>
<feature type="transmembrane region" description="Helical" evidence="1">
    <location>
        <begin position="229"/>
        <end position="247"/>
    </location>
</feature>
<name>A0A517VRV4_9PLAN</name>
<evidence type="ECO:0000313" key="2">
    <source>
        <dbReference type="EMBL" id="QDT95660.1"/>
    </source>
</evidence>
<evidence type="ECO:0008006" key="4">
    <source>
        <dbReference type="Google" id="ProtNLM"/>
    </source>
</evidence>
<keyword evidence="1" id="KW-0472">Membrane</keyword>
<feature type="transmembrane region" description="Helical" evidence="1">
    <location>
        <begin position="206"/>
        <end position="223"/>
    </location>
</feature>
<feature type="transmembrane region" description="Helical" evidence="1">
    <location>
        <begin position="405"/>
        <end position="425"/>
    </location>
</feature>
<feature type="transmembrane region" description="Helical" evidence="1">
    <location>
        <begin position="437"/>
        <end position="457"/>
    </location>
</feature>
<feature type="transmembrane region" description="Helical" evidence="1">
    <location>
        <begin position="182"/>
        <end position="199"/>
    </location>
</feature>
<proteinExistence type="predicted"/>